<gene>
    <name evidence="2" type="ORF">AKJ31_09800</name>
</gene>
<protein>
    <submittedName>
        <fullName evidence="2">Chemotaxis protein</fullName>
    </submittedName>
</protein>
<evidence type="ECO:0000256" key="1">
    <source>
        <dbReference type="SAM" id="SignalP"/>
    </source>
</evidence>
<feature type="chain" id="PRO_5005600488" evidence="1">
    <location>
        <begin position="19"/>
        <end position="247"/>
    </location>
</feature>
<reference evidence="3" key="1">
    <citation type="submission" date="2015-08" db="EMBL/GenBank/DDBJ databases">
        <title>Vibrio galatheae sp. nov., a novel member of the Vibrionaceae family isolated from the Solomon Islands.</title>
        <authorList>
            <person name="Giubergia S."/>
            <person name="Machado H."/>
            <person name="Mateiu R.V."/>
            <person name="Gram L."/>
        </authorList>
    </citation>
    <scope>NUCLEOTIDE SEQUENCE [LARGE SCALE GENOMIC DNA]</scope>
    <source>
        <strain evidence="3">DSM 19134</strain>
    </source>
</reference>
<proteinExistence type="predicted"/>
<keyword evidence="3" id="KW-1185">Reference proteome</keyword>
<dbReference type="Proteomes" id="UP000037530">
    <property type="component" value="Unassembled WGS sequence"/>
</dbReference>
<feature type="signal peptide" evidence="1">
    <location>
        <begin position="1"/>
        <end position="18"/>
    </location>
</feature>
<dbReference type="STRING" id="171383.AKJ31_09800"/>
<evidence type="ECO:0000313" key="2">
    <source>
        <dbReference type="EMBL" id="KOO07714.1"/>
    </source>
</evidence>
<dbReference type="Pfam" id="PF11101">
    <property type="entry name" value="DUF2884"/>
    <property type="match status" value="1"/>
</dbReference>
<dbReference type="EMBL" id="LHPI01000008">
    <property type="protein sequence ID" value="KOO07714.1"/>
    <property type="molecule type" value="Genomic_DNA"/>
</dbReference>
<comment type="caution">
    <text evidence="2">The sequence shown here is derived from an EMBL/GenBank/DDBJ whole genome shotgun (WGS) entry which is preliminary data.</text>
</comment>
<dbReference type="OrthoDB" id="5904592at2"/>
<keyword evidence="1" id="KW-0732">Signal</keyword>
<sequence length="247" mass="27713">MKKTLLLLPLLLSSQAMAAQCKVDLKNEIHLDGETVEIYQASGESAVVDADNNLKIDGQYITLTDEQKQAVADYRQNLNDYIPKAKQMAQDGLDLANNIIDDVAESFDAPGAFDNVKQSMQQFYADIEARYYKDGDLILPADSFGSITENWSEDFDKATALFNEEFITSAFNAMSEKMKAEGGINLTEMADSMSKLKERIASRMAEHAGEVEQRSQEFCDSLDDMAEQEQDLLKQIPELKDYQVFTI</sequence>
<dbReference type="InterPro" id="IPR021307">
    <property type="entry name" value="DUF2884"/>
</dbReference>
<dbReference type="AlphaFoldDB" id="A0A0M0I047"/>
<dbReference type="RefSeq" id="WP_053408918.1">
    <property type="nucleotide sequence ID" value="NZ_DAIPHI010000096.1"/>
</dbReference>
<accession>A0A0M0I047</accession>
<organism evidence="2 3">
    <name type="scientific">Vibrio hepatarius</name>
    <dbReference type="NCBI Taxonomy" id="171383"/>
    <lineage>
        <taxon>Bacteria</taxon>
        <taxon>Pseudomonadati</taxon>
        <taxon>Pseudomonadota</taxon>
        <taxon>Gammaproteobacteria</taxon>
        <taxon>Vibrionales</taxon>
        <taxon>Vibrionaceae</taxon>
        <taxon>Vibrio</taxon>
        <taxon>Vibrio oreintalis group</taxon>
    </lineage>
</organism>
<dbReference type="PATRIC" id="fig|171383.3.peg.2002"/>
<evidence type="ECO:0000313" key="3">
    <source>
        <dbReference type="Proteomes" id="UP000037530"/>
    </source>
</evidence>
<name>A0A0M0I047_9VIBR</name>